<dbReference type="PIRSF" id="PIRSF000429">
    <property type="entry name" value="Ac-CoA_Ac_transf"/>
    <property type="match status" value="1"/>
</dbReference>
<dbReference type="OrthoDB" id="8951704at2"/>
<dbReference type="PROSITE" id="PS00098">
    <property type="entry name" value="THIOLASE_1"/>
    <property type="match status" value="1"/>
</dbReference>
<evidence type="ECO:0000256" key="4">
    <source>
        <dbReference type="ARBA" id="ARBA00048527"/>
    </source>
</evidence>
<dbReference type="PANTHER" id="PTHR18919:SF107">
    <property type="entry name" value="ACETYL-COA ACETYLTRANSFERASE, CYTOSOLIC"/>
    <property type="match status" value="1"/>
</dbReference>
<dbReference type="PROSITE" id="PS00737">
    <property type="entry name" value="THIOLASE_2"/>
    <property type="match status" value="1"/>
</dbReference>
<keyword evidence="3 6" id="KW-0012">Acyltransferase</keyword>
<dbReference type="KEGG" id="pstu:UIB01_12570"/>
<feature type="domain" description="Thiolase C-terminal" evidence="8">
    <location>
        <begin position="276"/>
        <end position="397"/>
    </location>
</feature>
<dbReference type="PROSITE" id="PS00099">
    <property type="entry name" value="THIOLASE_3"/>
    <property type="match status" value="1"/>
</dbReference>
<dbReference type="Pfam" id="PF02803">
    <property type="entry name" value="Thiolase_C"/>
    <property type="match status" value="1"/>
</dbReference>
<sequence>MNDTVALQDVVILSGARTAIGDFGASLSGYSPAELGTFAGRAAIERAGVAAEEIDHCIFGHIITTSPQDAYLARHIALNCGLAEHSAALNVNRLCGSSVQSLISAAQMIQAGASRLALAGGAESMSQGAYLLPKLRFGQRMGDTTAVDLTIGILSDPFGSGHMGITAENVAARYGLTREQLDQYACDSHHKAANAIAAGHLDEQIVAVPISKGRTTGEFVQDEHVRPDATLEGLQKLRAAFKKDGLVTAGNASPLNDGAAALVLSSVQEAARLGLRPRARFISYAFAGVEPQLMGLGPIPAVQRALTAANLRLADIDIIESNEAFAAQALAVTQSLEFDPDKVNVNGGAIAHGHPVGATGSILTLKALYELERRSKRLALITMCIGGGQGIALIIERL</sequence>
<dbReference type="FunFam" id="3.40.47.10:FF:000010">
    <property type="entry name" value="Acetyl-CoA acetyltransferase (Thiolase)"/>
    <property type="match status" value="1"/>
</dbReference>
<dbReference type="PATRIC" id="fig|316.97.peg.2515"/>
<organism evidence="9 10">
    <name type="scientific">Stutzerimonas stutzeri</name>
    <name type="common">Pseudomonas stutzeri</name>
    <dbReference type="NCBI Taxonomy" id="316"/>
    <lineage>
        <taxon>Bacteria</taxon>
        <taxon>Pseudomonadati</taxon>
        <taxon>Pseudomonadota</taxon>
        <taxon>Gammaproteobacteria</taxon>
        <taxon>Pseudomonadales</taxon>
        <taxon>Pseudomonadaceae</taxon>
        <taxon>Stutzerimonas</taxon>
    </lineage>
</organism>
<dbReference type="InterPro" id="IPR002155">
    <property type="entry name" value="Thiolase"/>
</dbReference>
<gene>
    <name evidence="9" type="ORF">UIB01_12570</name>
</gene>
<feature type="domain" description="Thiolase N-terminal" evidence="7">
    <location>
        <begin position="10"/>
        <end position="266"/>
    </location>
</feature>
<feature type="active site" description="Acyl-thioester intermediate" evidence="5">
    <location>
        <position position="95"/>
    </location>
</feature>
<protein>
    <submittedName>
        <fullName evidence="9">Acetyl-CoA acetyltransferase</fullName>
        <ecNumber evidence="9">2.3.1.9</ecNumber>
    </submittedName>
</protein>
<accession>A0A023WTW9</accession>
<reference evidence="9 10" key="1">
    <citation type="submission" date="2014-03" db="EMBL/GenBank/DDBJ databases">
        <title>Complete genome sequence of Pseudomonas stutzeri 19SMN4.</title>
        <authorList>
            <person name="Brunet-Galmes I."/>
            <person name="Nogales B."/>
            <person name="Busquets A."/>
            <person name="Pena A."/>
            <person name="Gomila M."/>
            <person name="Garcia-Valdes E."/>
            <person name="Lalucat J."/>
            <person name="Bennasar A."/>
            <person name="Bosch R."/>
        </authorList>
    </citation>
    <scope>NUCLEOTIDE SEQUENCE [LARGE SCALE GENOMIC DNA]</scope>
    <source>
        <strain evidence="9 10">19SMN4</strain>
    </source>
</reference>
<keyword evidence="2 6" id="KW-0808">Transferase</keyword>
<evidence type="ECO:0000259" key="7">
    <source>
        <dbReference type="Pfam" id="PF00108"/>
    </source>
</evidence>
<comment type="similarity">
    <text evidence="1 6">Belongs to the thiolase-like superfamily. Thiolase family.</text>
</comment>
<evidence type="ECO:0000256" key="5">
    <source>
        <dbReference type="PIRSR" id="PIRSR000429-1"/>
    </source>
</evidence>
<feature type="active site" description="Proton acceptor" evidence="5">
    <location>
        <position position="384"/>
    </location>
</feature>
<comment type="catalytic activity">
    <reaction evidence="4">
        <text>succinyl-CoA + acetyl-CoA = 3-oxoadipyl-CoA + CoA</text>
        <dbReference type="Rhea" id="RHEA:19481"/>
        <dbReference type="ChEBI" id="CHEBI:57287"/>
        <dbReference type="ChEBI" id="CHEBI:57288"/>
        <dbReference type="ChEBI" id="CHEBI:57292"/>
        <dbReference type="ChEBI" id="CHEBI:57348"/>
        <dbReference type="EC" id="2.3.1.174"/>
    </reaction>
</comment>
<dbReference type="Pfam" id="PF00108">
    <property type="entry name" value="Thiolase_N"/>
    <property type="match status" value="1"/>
</dbReference>
<evidence type="ECO:0000259" key="8">
    <source>
        <dbReference type="Pfam" id="PF02803"/>
    </source>
</evidence>
<dbReference type="Gene3D" id="3.40.47.10">
    <property type="match status" value="2"/>
</dbReference>
<dbReference type="AlphaFoldDB" id="A0A023WTW9"/>
<evidence type="ECO:0000313" key="9">
    <source>
        <dbReference type="EMBL" id="AHY43264.1"/>
    </source>
</evidence>
<name>A0A023WTW9_STUST</name>
<evidence type="ECO:0000313" key="10">
    <source>
        <dbReference type="Proteomes" id="UP000025238"/>
    </source>
</evidence>
<evidence type="ECO:0000256" key="1">
    <source>
        <dbReference type="ARBA" id="ARBA00010982"/>
    </source>
</evidence>
<dbReference type="NCBIfam" id="TIGR01930">
    <property type="entry name" value="AcCoA-C-Actrans"/>
    <property type="match status" value="1"/>
</dbReference>
<dbReference type="GO" id="GO:0003985">
    <property type="term" value="F:acetyl-CoA C-acetyltransferase activity"/>
    <property type="evidence" value="ECO:0007669"/>
    <property type="project" value="UniProtKB-EC"/>
</dbReference>
<evidence type="ECO:0000256" key="3">
    <source>
        <dbReference type="ARBA" id="ARBA00023315"/>
    </source>
</evidence>
<dbReference type="GO" id="GO:0033812">
    <property type="term" value="F:3-oxoadipyl-CoA thiolase activity"/>
    <property type="evidence" value="ECO:0007669"/>
    <property type="project" value="UniProtKB-EC"/>
</dbReference>
<dbReference type="InterPro" id="IPR020615">
    <property type="entry name" value="Thiolase_acyl_enz_int_AS"/>
</dbReference>
<dbReference type="SUPFAM" id="SSF53901">
    <property type="entry name" value="Thiolase-like"/>
    <property type="match status" value="2"/>
</dbReference>
<dbReference type="NCBIfam" id="NF006552">
    <property type="entry name" value="PRK09051.1"/>
    <property type="match status" value="1"/>
</dbReference>
<evidence type="ECO:0000256" key="2">
    <source>
        <dbReference type="ARBA" id="ARBA00022679"/>
    </source>
</evidence>
<dbReference type="EC" id="2.3.1.9" evidence="9"/>
<dbReference type="InterPro" id="IPR020610">
    <property type="entry name" value="Thiolase_AS"/>
</dbReference>
<feature type="active site" description="Proton acceptor" evidence="5">
    <location>
        <position position="354"/>
    </location>
</feature>
<dbReference type="GO" id="GO:0006635">
    <property type="term" value="P:fatty acid beta-oxidation"/>
    <property type="evidence" value="ECO:0007669"/>
    <property type="project" value="TreeGrafter"/>
</dbReference>
<dbReference type="InterPro" id="IPR020613">
    <property type="entry name" value="Thiolase_CS"/>
</dbReference>
<dbReference type="EMBL" id="CP007509">
    <property type="protein sequence ID" value="AHY43264.1"/>
    <property type="molecule type" value="Genomic_DNA"/>
</dbReference>
<dbReference type="InterPro" id="IPR016039">
    <property type="entry name" value="Thiolase-like"/>
</dbReference>
<dbReference type="CDD" id="cd00751">
    <property type="entry name" value="thiolase"/>
    <property type="match status" value="1"/>
</dbReference>
<evidence type="ECO:0000256" key="6">
    <source>
        <dbReference type="RuleBase" id="RU003557"/>
    </source>
</evidence>
<dbReference type="InterPro" id="IPR020616">
    <property type="entry name" value="Thiolase_N"/>
</dbReference>
<proteinExistence type="inferred from homology"/>
<dbReference type="InterPro" id="IPR020617">
    <property type="entry name" value="Thiolase_C"/>
</dbReference>
<dbReference type="PANTHER" id="PTHR18919">
    <property type="entry name" value="ACETYL-COA C-ACYLTRANSFERASE"/>
    <property type="match status" value="1"/>
</dbReference>
<dbReference type="Proteomes" id="UP000025238">
    <property type="component" value="Chromosome"/>
</dbReference>